<evidence type="ECO:0000313" key="2">
    <source>
        <dbReference type="Proteomes" id="UP000637299"/>
    </source>
</evidence>
<protein>
    <submittedName>
        <fullName evidence="1">Uncharacterized protein</fullName>
    </submittedName>
</protein>
<proteinExistence type="predicted"/>
<comment type="caution">
    <text evidence="1">The sequence shown here is derived from an EMBL/GenBank/DDBJ whole genome shotgun (WGS) entry which is preliminary data.</text>
</comment>
<gene>
    <name evidence="1" type="ORF">IC610_01615</name>
</gene>
<organism evidence="1 2">
    <name type="scientific">Chryseobacterium caseinilyticum</name>
    <dbReference type="NCBI Taxonomy" id="2771428"/>
    <lineage>
        <taxon>Bacteria</taxon>
        <taxon>Pseudomonadati</taxon>
        <taxon>Bacteroidota</taxon>
        <taxon>Flavobacteriia</taxon>
        <taxon>Flavobacteriales</taxon>
        <taxon>Weeksellaceae</taxon>
        <taxon>Chryseobacterium group</taxon>
        <taxon>Chryseobacterium</taxon>
    </lineage>
</organism>
<accession>A0ABR8Z738</accession>
<reference evidence="1 2" key="1">
    <citation type="submission" date="2020-09" db="EMBL/GenBank/DDBJ databases">
        <title>Genome seq and assembly of Chryseobacterium sp.</title>
        <authorList>
            <person name="Chhetri G."/>
        </authorList>
    </citation>
    <scope>NUCLEOTIDE SEQUENCE [LARGE SCALE GENOMIC DNA]</scope>
    <source>
        <strain evidence="1 2">GCR10</strain>
    </source>
</reference>
<keyword evidence="2" id="KW-1185">Reference proteome</keyword>
<sequence length="86" mass="9951">MDFKNFTLDSYEARVLLFRDVDADTSYPTVKIYCYWIDTEGDDRMHEETITFGNQSSAQSFIGDFSNVSAQLWFKNNVPFEIEAAS</sequence>
<name>A0ABR8Z738_9FLAO</name>
<evidence type="ECO:0000313" key="1">
    <source>
        <dbReference type="EMBL" id="MBD8081113.1"/>
    </source>
</evidence>
<dbReference type="RefSeq" id="WP_191734929.1">
    <property type="nucleotide sequence ID" value="NZ_JACYFS010000001.1"/>
</dbReference>
<dbReference type="EMBL" id="JACYFS010000001">
    <property type="protein sequence ID" value="MBD8081113.1"/>
    <property type="molecule type" value="Genomic_DNA"/>
</dbReference>
<dbReference type="Proteomes" id="UP000637299">
    <property type="component" value="Unassembled WGS sequence"/>
</dbReference>